<feature type="compositionally biased region" description="Polar residues" evidence="1">
    <location>
        <begin position="196"/>
        <end position="206"/>
    </location>
</feature>
<dbReference type="Proteomes" id="UP000663854">
    <property type="component" value="Unassembled WGS sequence"/>
</dbReference>
<sequence>MPRYQYSRIAPHSATTSSESFFQRQNSNGQSSKPIVTATTTSNNNNHTYSSGLFKSTFIPLVTNTRIMTPHKREFIQIPVTREDGTSTLNNTFHSIPVTFISETTTLSSTTNDNNRNTSAKLNYTNLLRPNSRHSQHHPNNNNEESETTVPRLPSVSRRFNLTIPVMTTTTTTTTAAAAVATATTTNDDDDDDNTSKQNMSPSSTRRVPIRFAPTPNVASIPTNSSRISSAILRSSPLSNPLNNQLQRQKTDLIDTSSPSDLNGIISNMSPVRRAEVMAREAIQGIVRFQQQQQQQQQQPNSSIIDNNNNILIRSPTLSRRVIVNLKNNQSVSLDSRLLSAHTSSTKTPLVPSSSRLIQRNNLYHIPILHEIQMPSHPTTIVAETSLHLSQTPSTSNNNNNNYKNEFHMEIPVTIITRDHQENRVKLNDGQEDGIINYDQTTIINECIPSPTINSNQTLKSILKRSSSRETVSRKNVSFMNA</sequence>
<dbReference type="AlphaFoldDB" id="A0A813XAE4"/>
<keyword evidence="5" id="KW-1185">Reference proteome</keyword>
<dbReference type="EMBL" id="CAJNOL010000313">
    <property type="protein sequence ID" value="CAF1000546.1"/>
    <property type="molecule type" value="Genomic_DNA"/>
</dbReference>
<evidence type="ECO:0000313" key="4">
    <source>
        <dbReference type="Proteomes" id="UP000663854"/>
    </source>
</evidence>
<dbReference type="EMBL" id="CAJNOH010000101">
    <property type="protein sequence ID" value="CAF0868716.1"/>
    <property type="molecule type" value="Genomic_DNA"/>
</dbReference>
<evidence type="ECO:0000256" key="1">
    <source>
        <dbReference type="SAM" id="MobiDB-lite"/>
    </source>
</evidence>
<feature type="region of interest" description="Disordered" evidence="1">
    <location>
        <begin position="15"/>
        <end position="46"/>
    </location>
</feature>
<name>A0A813XAE4_9BILA</name>
<feature type="compositionally biased region" description="Polar residues" evidence="1">
    <location>
        <begin position="15"/>
        <end position="38"/>
    </location>
</feature>
<feature type="region of interest" description="Disordered" evidence="1">
    <location>
        <begin position="130"/>
        <end position="156"/>
    </location>
</feature>
<feature type="region of interest" description="Disordered" evidence="1">
    <location>
        <begin position="184"/>
        <end position="209"/>
    </location>
</feature>
<comment type="caution">
    <text evidence="2">The sequence shown here is derived from an EMBL/GenBank/DDBJ whole genome shotgun (WGS) entry which is preliminary data.</text>
</comment>
<dbReference type="Proteomes" id="UP000663870">
    <property type="component" value="Unassembled WGS sequence"/>
</dbReference>
<evidence type="ECO:0000313" key="2">
    <source>
        <dbReference type="EMBL" id="CAF0868716.1"/>
    </source>
</evidence>
<proteinExistence type="predicted"/>
<reference evidence="2" key="1">
    <citation type="submission" date="2021-02" db="EMBL/GenBank/DDBJ databases">
        <authorList>
            <person name="Nowell W R."/>
        </authorList>
    </citation>
    <scope>NUCLEOTIDE SEQUENCE</scope>
</reference>
<protein>
    <submittedName>
        <fullName evidence="2">Uncharacterized protein</fullName>
    </submittedName>
</protein>
<organism evidence="2 4">
    <name type="scientific">Rotaria sordida</name>
    <dbReference type="NCBI Taxonomy" id="392033"/>
    <lineage>
        <taxon>Eukaryota</taxon>
        <taxon>Metazoa</taxon>
        <taxon>Spiralia</taxon>
        <taxon>Gnathifera</taxon>
        <taxon>Rotifera</taxon>
        <taxon>Eurotatoria</taxon>
        <taxon>Bdelloidea</taxon>
        <taxon>Philodinida</taxon>
        <taxon>Philodinidae</taxon>
        <taxon>Rotaria</taxon>
    </lineage>
</organism>
<gene>
    <name evidence="3" type="ORF">JXQ802_LOCUS14151</name>
    <name evidence="2" type="ORF">PYM288_LOCUS7932</name>
</gene>
<evidence type="ECO:0000313" key="3">
    <source>
        <dbReference type="EMBL" id="CAF1000546.1"/>
    </source>
</evidence>
<accession>A0A813XAE4</accession>
<evidence type="ECO:0000313" key="5">
    <source>
        <dbReference type="Proteomes" id="UP000663870"/>
    </source>
</evidence>